<keyword evidence="4" id="KW-0677">Repeat</keyword>
<gene>
    <name evidence="10" type="ORF">HKI87_17g85740</name>
</gene>
<evidence type="ECO:0000256" key="3">
    <source>
        <dbReference type="ARBA" id="ARBA00022490"/>
    </source>
</evidence>
<evidence type="ECO:0000313" key="11">
    <source>
        <dbReference type="Proteomes" id="UP001472866"/>
    </source>
</evidence>
<reference evidence="10 11" key="1">
    <citation type="submission" date="2024-03" db="EMBL/GenBank/DDBJ databases">
        <title>Complete genome sequence of the green alga Chloropicon roscoffensis RCC1871.</title>
        <authorList>
            <person name="Lemieux C."/>
            <person name="Pombert J.-F."/>
            <person name="Otis C."/>
            <person name="Turmel M."/>
        </authorList>
    </citation>
    <scope>NUCLEOTIDE SEQUENCE [LARGE SCALE GENOMIC DNA]</scope>
    <source>
        <strain evidence="10 11">RCC1871</strain>
    </source>
</reference>
<evidence type="ECO:0000256" key="8">
    <source>
        <dbReference type="ARBA" id="ARBA00023273"/>
    </source>
</evidence>
<dbReference type="PANTHER" id="PTHR46613:SF1">
    <property type="entry name" value="RADIAL SPOKE HEAD 10 HOMOLOG B-RELATED"/>
    <property type="match status" value="1"/>
</dbReference>
<dbReference type="SMART" id="SM00698">
    <property type="entry name" value="MORN"/>
    <property type="match status" value="10"/>
</dbReference>
<protein>
    <submittedName>
        <fullName evidence="10">Radial spoke head 10 protein</fullName>
    </submittedName>
</protein>
<feature type="compositionally biased region" description="Acidic residues" evidence="9">
    <location>
        <begin position="560"/>
        <end position="585"/>
    </location>
</feature>
<keyword evidence="8" id="KW-0966">Cell projection</keyword>
<keyword evidence="5" id="KW-0282">Flagellum</keyword>
<evidence type="ECO:0000256" key="5">
    <source>
        <dbReference type="ARBA" id="ARBA00022846"/>
    </source>
</evidence>
<dbReference type="PANTHER" id="PTHR46613">
    <property type="entry name" value="RADIAL SPOKE HEAD 10 HOMOLOG B-RELATED"/>
    <property type="match status" value="1"/>
</dbReference>
<dbReference type="GO" id="GO:0005930">
    <property type="term" value="C:axoneme"/>
    <property type="evidence" value="ECO:0007669"/>
    <property type="project" value="UniProtKB-SubCell"/>
</dbReference>
<feature type="compositionally biased region" description="Basic and acidic residues" evidence="9">
    <location>
        <begin position="544"/>
        <end position="559"/>
    </location>
</feature>
<sequence>MAEVAVAGTPQLEMETTPESLLPYIIDVVVGLYDGERSKDELPDGSGRCTFKNGSTYEGSWKDGYMHGQGIYVWVDGVRFEGTFERNLIEGIGTFTWPNGDQYVGGVKRGKRNGIGKMILKNEGTCYDGEWADGLKHGEGELDYGNGKVYTGQWSEDLKHGKGVMRYDNGDVYEGDWVQGMKEGSGRMDYKANNSFYVGDWAADQPDGKGEHVWKEIGASNPYLQTFNRYVGDFKDGMRHGRGTFFYATGASYRGDWRNNLKQGDGTFVYEDGTVYTGSFEQDRLPRRQGGGSAPGFSVKVDISDLIGGDAESKANEDLCNCILRFNSELRALYRKYTKLETRAPKTGDQCDSSLLVEQIIELCKHHQLVDLDYSLCRVRDVVAAVCGKLMQVVDSRYHQPGRASVLYKDLVEILVRISFHKYHALESPAQRFVRLVDGDILPKTTGEPRWHYLCDDGEASRGFLAGVGANDAALRAIFDGIAGSESTEVGARDLLRLLLSKGVLAAPEPAAEIKEEEEDGEKEEEEGEKGEEEGGSDGAEAGDAEKQEDAEDEKPKAEEGEDVAEAEGGEEAAAEAKEEEEEAEEGGKPRLTLGLALKCIHVANVGSGETREEIFEAGTGKVIGIFDAAVTMKYPEFVDSVALCADQAFEGEDFAEKLGQMVEALGA</sequence>
<evidence type="ECO:0000256" key="9">
    <source>
        <dbReference type="SAM" id="MobiDB-lite"/>
    </source>
</evidence>
<feature type="compositionally biased region" description="Acidic residues" evidence="9">
    <location>
        <begin position="515"/>
        <end position="543"/>
    </location>
</feature>
<evidence type="ECO:0000256" key="7">
    <source>
        <dbReference type="ARBA" id="ARBA00023212"/>
    </source>
</evidence>
<dbReference type="InterPro" id="IPR003409">
    <property type="entry name" value="MORN"/>
</dbReference>
<evidence type="ECO:0000256" key="4">
    <source>
        <dbReference type="ARBA" id="ARBA00022737"/>
    </source>
</evidence>
<dbReference type="GO" id="GO:0016020">
    <property type="term" value="C:membrane"/>
    <property type="evidence" value="ECO:0007669"/>
    <property type="project" value="UniProtKB-ARBA"/>
</dbReference>
<dbReference type="Pfam" id="PF02493">
    <property type="entry name" value="MORN"/>
    <property type="match status" value="10"/>
</dbReference>
<keyword evidence="6" id="KW-0969">Cilium</keyword>
<feature type="region of interest" description="Disordered" evidence="9">
    <location>
        <begin position="509"/>
        <end position="590"/>
    </location>
</feature>
<evidence type="ECO:0000256" key="2">
    <source>
        <dbReference type="ARBA" id="ARBA00004430"/>
    </source>
</evidence>
<keyword evidence="7" id="KW-0206">Cytoskeleton</keyword>
<dbReference type="EMBL" id="CP151517">
    <property type="protein sequence ID" value="WZN67002.1"/>
    <property type="molecule type" value="Genomic_DNA"/>
</dbReference>
<proteinExistence type="predicted"/>
<evidence type="ECO:0000256" key="6">
    <source>
        <dbReference type="ARBA" id="ARBA00023069"/>
    </source>
</evidence>
<dbReference type="SUPFAM" id="SSF82185">
    <property type="entry name" value="Histone H3 K4-specific methyltransferase SET7/9 N-terminal domain"/>
    <property type="match status" value="2"/>
</dbReference>
<keyword evidence="3" id="KW-0963">Cytoplasm</keyword>
<accession>A0AAX4PLK3</accession>
<dbReference type="AlphaFoldDB" id="A0AAX4PLK3"/>
<organism evidence="10 11">
    <name type="scientific">Chloropicon roscoffensis</name>
    <dbReference type="NCBI Taxonomy" id="1461544"/>
    <lineage>
        <taxon>Eukaryota</taxon>
        <taxon>Viridiplantae</taxon>
        <taxon>Chlorophyta</taxon>
        <taxon>Chloropicophyceae</taxon>
        <taxon>Chloropicales</taxon>
        <taxon>Chloropicaceae</taxon>
        <taxon>Chloropicon</taxon>
    </lineage>
</organism>
<evidence type="ECO:0000313" key="10">
    <source>
        <dbReference type="EMBL" id="WZN67002.1"/>
    </source>
</evidence>
<keyword evidence="11" id="KW-1185">Reference proteome</keyword>
<dbReference type="Proteomes" id="UP001472866">
    <property type="component" value="Chromosome 17"/>
</dbReference>
<dbReference type="GO" id="GO:0031514">
    <property type="term" value="C:motile cilium"/>
    <property type="evidence" value="ECO:0007669"/>
    <property type="project" value="UniProtKB-SubCell"/>
</dbReference>
<comment type="subcellular location">
    <subcellularLocation>
        <location evidence="1">Cell projection</location>
        <location evidence="1">Cilium</location>
        <location evidence="1">Flagellum</location>
    </subcellularLocation>
    <subcellularLocation>
        <location evidence="2">Cytoplasm</location>
        <location evidence="2">Cytoskeleton</location>
        <location evidence="2">Cilium axoneme</location>
    </subcellularLocation>
</comment>
<name>A0AAX4PLK3_9CHLO</name>
<evidence type="ECO:0000256" key="1">
    <source>
        <dbReference type="ARBA" id="ARBA00004230"/>
    </source>
</evidence>
<dbReference type="Gene3D" id="2.20.110.10">
    <property type="entry name" value="Histone H3 K4-specific methyltransferase SET7/9 N-terminal domain"/>
    <property type="match status" value="4"/>
</dbReference>